<dbReference type="STRING" id="1797472.A2215_02460"/>
<dbReference type="AlphaFoldDB" id="A0A1F5ECN6"/>
<keyword evidence="1" id="KW-0812">Transmembrane</keyword>
<dbReference type="EMBL" id="MEZY01000015">
    <property type="protein sequence ID" value="OGD65168.1"/>
    <property type="molecule type" value="Genomic_DNA"/>
</dbReference>
<keyword evidence="1" id="KW-1133">Transmembrane helix</keyword>
<evidence type="ECO:0000256" key="1">
    <source>
        <dbReference type="SAM" id="Phobius"/>
    </source>
</evidence>
<keyword evidence="1" id="KW-0472">Membrane</keyword>
<gene>
    <name evidence="2" type="ORF">A2215_02460</name>
</gene>
<evidence type="ECO:0000313" key="2">
    <source>
        <dbReference type="EMBL" id="OGD65168.1"/>
    </source>
</evidence>
<protein>
    <submittedName>
        <fullName evidence="2">Uncharacterized protein</fullName>
    </submittedName>
</protein>
<organism evidence="2 3">
    <name type="scientific">Candidatus Berkelbacteria bacterium RIFOXYA2_FULL_43_10</name>
    <dbReference type="NCBI Taxonomy" id="1797472"/>
    <lineage>
        <taxon>Bacteria</taxon>
        <taxon>Candidatus Berkelbacteria</taxon>
    </lineage>
</organism>
<feature type="transmembrane region" description="Helical" evidence="1">
    <location>
        <begin position="6"/>
        <end position="29"/>
    </location>
</feature>
<accession>A0A1F5ECN6</accession>
<evidence type="ECO:0000313" key="3">
    <source>
        <dbReference type="Proteomes" id="UP000178583"/>
    </source>
</evidence>
<dbReference type="Proteomes" id="UP000178583">
    <property type="component" value="Unassembled WGS sequence"/>
</dbReference>
<sequence>MKKALLIIAGVIVLIVLLLLGYLGFIPGLSTLMGSNKPRDLGVTYTDADRQAARDRSQVEFQALPADTPDELSLQRIGSRPVTASFSSSEITALMNDRPYKYWPYKDVQIKFNADGTTEVSGALIKTRVPGYCAAIGIPKEMVAKIMHYLPSEPIYYVKGKASLVDNKVAIFEPEKFELGRMPLPVGMFLSKADSSMTAYALDTNELSSDLSKASGKKAIIINYINDHLASIKGFFAKSAYSSEDKLNFDGNLNETELTTR</sequence>
<comment type="caution">
    <text evidence="2">The sequence shown here is derived from an EMBL/GenBank/DDBJ whole genome shotgun (WGS) entry which is preliminary data.</text>
</comment>
<proteinExistence type="predicted"/>
<reference evidence="2 3" key="1">
    <citation type="journal article" date="2016" name="Nat. Commun.">
        <title>Thousands of microbial genomes shed light on interconnected biogeochemical processes in an aquifer system.</title>
        <authorList>
            <person name="Anantharaman K."/>
            <person name="Brown C.T."/>
            <person name="Hug L.A."/>
            <person name="Sharon I."/>
            <person name="Castelle C.J."/>
            <person name="Probst A.J."/>
            <person name="Thomas B.C."/>
            <person name="Singh A."/>
            <person name="Wilkins M.J."/>
            <person name="Karaoz U."/>
            <person name="Brodie E.L."/>
            <person name="Williams K.H."/>
            <person name="Hubbard S.S."/>
            <person name="Banfield J.F."/>
        </authorList>
    </citation>
    <scope>NUCLEOTIDE SEQUENCE [LARGE SCALE GENOMIC DNA]</scope>
</reference>
<name>A0A1F5ECN6_9BACT</name>